<dbReference type="InterPro" id="IPR016047">
    <property type="entry name" value="M23ase_b-sheet_dom"/>
</dbReference>
<protein>
    <recommendedName>
        <fullName evidence="2">M23ase beta-sheet core domain-containing protein</fullName>
    </recommendedName>
</protein>
<dbReference type="InterPro" id="IPR011055">
    <property type="entry name" value="Dup_hybrid_motif"/>
</dbReference>
<organism evidence="3 4">
    <name type="scientific">Cytobacillus oceanisediminis</name>
    <dbReference type="NCBI Taxonomy" id="665099"/>
    <lineage>
        <taxon>Bacteria</taxon>
        <taxon>Bacillati</taxon>
        <taxon>Bacillota</taxon>
        <taxon>Bacilli</taxon>
        <taxon>Bacillales</taxon>
        <taxon>Bacillaceae</taxon>
        <taxon>Cytobacillus</taxon>
    </lineage>
</organism>
<evidence type="ECO:0000313" key="4">
    <source>
        <dbReference type="Proteomes" id="UP000180194"/>
    </source>
</evidence>
<sequence>MNDQNSNDIGKQTAGQMANIGKSALKNKRVRNMFVKGLKAQYKLLKMVLQKLIPAIIKSIVGFIGPYAFLIILLIILLLIIMESVVQFDTFGRGGERNEAEKLFDQTIKEVIDDRSEEVGSDLYSVLSASQNKSPYQPVNQSYIAQVLDMIRPSDAIPPALYSYKSLKSKTYVPWHKKYKNQPMKTKADRQKAHTYFYNVINKEIDYYFKDPTMQVEYQYGTSSGEKVMTKTVTTCKRPVNTNTDGINAKPEENNEIEYEIESSTAFSTKDMPSRQVVTEASAMYATAFFSYSLSTGDWVKEGTQATEECTVDTYKKYTLYQLDDSGTPNVTYNGESLLSFLIVDNPEGILARLVKPKDLEYVLEQLKEIDDNFPKFTIDFEGLIECYYKNSMNAASCIGPNLKGSAFSGLVGSGGGGWYPEEYKELYERAAAAYNVDWWILASIHAQETEFSTNPAATDPSKGSSVGAKGHFQFMGLTWLGWSYKGGNGLSVTRLGNIEGPLNLVVDLISSVQQIKKHGGYGVDANNNGKASPWELEDAAFTAANYLAASGYKKEDEAKIKKAIRSYNHSNSYVNEVYNRGIMFKNGVPSGGSIPVAEGSFTFPTTGRITSGFGNRSGGTHYGVDIGGGGRPTVPVVAAADGVVSRSYLSGSYGNVVYIKHKIDGLEFETVYAHLAQRGLAQGKTVKKGDFIGYMGNTGQSYGKHLHFEIHQPSWNGAKSNAKNPLLYIPTPPEK</sequence>
<dbReference type="SUPFAM" id="SSF53955">
    <property type="entry name" value="Lysozyme-like"/>
    <property type="match status" value="1"/>
</dbReference>
<evidence type="ECO:0000259" key="2">
    <source>
        <dbReference type="Pfam" id="PF01551"/>
    </source>
</evidence>
<dbReference type="Gene3D" id="1.10.530.10">
    <property type="match status" value="1"/>
</dbReference>
<dbReference type="Gene3D" id="2.70.70.10">
    <property type="entry name" value="Glucose Permease (Domain IIA)"/>
    <property type="match status" value="1"/>
</dbReference>
<comment type="caution">
    <text evidence="3">The sequence shown here is derived from an EMBL/GenBank/DDBJ whole genome shotgun (WGS) entry which is preliminary data.</text>
</comment>
<reference evidence="3 4" key="1">
    <citation type="submission" date="2016-07" db="EMBL/GenBank/DDBJ databases">
        <title>Bacillus oceanisediminis whole genome.</title>
        <authorList>
            <person name="Pal Y."/>
            <person name="Verma A."/>
            <person name="Mual P."/>
            <person name="Srinivasan K."/>
        </authorList>
    </citation>
    <scope>NUCLEOTIDE SEQUENCE [LARGE SCALE GENOMIC DNA]</scope>
    <source>
        <strain evidence="3 4">Bhandara28</strain>
    </source>
</reference>
<evidence type="ECO:0000256" key="1">
    <source>
        <dbReference type="SAM" id="Phobius"/>
    </source>
</evidence>
<keyword evidence="1" id="KW-0472">Membrane</keyword>
<accession>A0ABX3CNC0</accession>
<proteinExistence type="predicted"/>
<dbReference type="InterPro" id="IPR023346">
    <property type="entry name" value="Lysozyme-like_dom_sf"/>
</dbReference>
<dbReference type="CDD" id="cd13399">
    <property type="entry name" value="Slt35-like"/>
    <property type="match status" value="1"/>
</dbReference>
<dbReference type="CDD" id="cd12797">
    <property type="entry name" value="M23_peptidase"/>
    <property type="match status" value="1"/>
</dbReference>
<dbReference type="EMBL" id="MBRJ01000040">
    <property type="protein sequence ID" value="OHX44807.1"/>
    <property type="molecule type" value="Genomic_DNA"/>
</dbReference>
<dbReference type="SUPFAM" id="SSF51261">
    <property type="entry name" value="Duplicated hybrid motif"/>
    <property type="match status" value="1"/>
</dbReference>
<dbReference type="RefSeq" id="WP_071158773.1">
    <property type="nucleotide sequence ID" value="NZ_MBRJ01000040.1"/>
</dbReference>
<name>A0ABX3CNC0_9BACI</name>
<dbReference type="PANTHER" id="PTHR21666:SF270">
    <property type="entry name" value="MUREIN HYDROLASE ACTIVATOR ENVC"/>
    <property type="match status" value="1"/>
</dbReference>
<gene>
    <name evidence="3" type="ORF">BBV17_25230</name>
</gene>
<dbReference type="InterPro" id="IPR050570">
    <property type="entry name" value="Cell_wall_metabolism_enzyme"/>
</dbReference>
<evidence type="ECO:0000313" key="3">
    <source>
        <dbReference type="EMBL" id="OHX44807.1"/>
    </source>
</evidence>
<keyword evidence="1" id="KW-1133">Transmembrane helix</keyword>
<keyword evidence="1" id="KW-0812">Transmembrane</keyword>
<dbReference type="Proteomes" id="UP000180194">
    <property type="component" value="Unassembled WGS sequence"/>
</dbReference>
<feature type="domain" description="M23ase beta-sheet core" evidence="2">
    <location>
        <begin position="621"/>
        <end position="717"/>
    </location>
</feature>
<dbReference type="PANTHER" id="PTHR21666">
    <property type="entry name" value="PEPTIDASE-RELATED"/>
    <property type="match status" value="1"/>
</dbReference>
<dbReference type="Pfam" id="PF01551">
    <property type="entry name" value="Peptidase_M23"/>
    <property type="match status" value="1"/>
</dbReference>
<keyword evidence="4" id="KW-1185">Reference proteome</keyword>
<feature type="transmembrane region" description="Helical" evidence="1">
    <location>
        <begin position="55"/>
        <end position="82"/>
    </location>
</feature>